<keyword evidence="1" id="KW-0812">Transmembrane</keyword>
<protein>
    <submittedName>
        <fullName evidence="2">Uncharacterized protein</fullName>
    </submittedName>
</protein>
<gene>
    <name evidence="2" type="ORF">SAMN02745121_02472</name>
</gene>
<accession>A0A1I1WRT7</accession>
<evidence type="ECO:0000256" key="1">
    <source>
        <dbReference type="SAM" id="Phobius"/>
    </source>
</evidence>
<dbReference type="RefSeq" id="WP_096329131.1">
    <property type="nucleotide sequence ID" value="NZ_FOMX01000007.1"/>
</dbReference>
<evidence type="ECO:0000313" key="2">
    <source>
        <dbReference type="EMBL" id="SFD97701.1"/>
    </source>
</evidence>
<proteinExistence type="predicted"/>
<evidence type="ECO:0000313" key="3">
    <source>
        <dbReference type="Proteomes" id="UP000199400"/>
    </source>
</evidence>
<dbReference type="Proteomes" id="UP000199400">
    <property type="component" value="Unassembled WGS sequence"/>
</dbReference>
<name>A0A1I1WRT7_9BACT</name>
<dbReference type="STRING" id="54.SAMN02745121_02472"/>
<reference evidence="3" key="1">
    <citation type="submission" date="2016-10" db="EMBL/GenBank/DDBJ databases">
        <authorList>
            <person name="Varghese N."/>
            <person name="Submissions S."/>
        </authorList>
    </citation>
    <scope>NUCLEOTIDE SEQUENCE [LARGE SCALE GENOMIC DNA]</scope>
    <source>
        <strain evidence="3">ATCC 25963</strain>
    </source>
</reference>
<keyword evidence="3" id="KW-1185">Reference proteome</keyword>
<sequence length="76" mass="8580">MTELINLIFTILALIAAVIAGLWFGAKLAESTRDEHGRTRKSLTSALRQTTTSAAVKLWRWRRARAREAAREAKKE</sequence>
<dbReference type="AlphaFoldDB" id="A0A1I1WRT7"/>
<keyword evidence="1" id="KW-0472">Membrane</keyword>
<keyword evidence="1" id="KW-1133">Transmembrane helix</keyword>
<feature type="transmembrane region" description="Helical" evidence="1">
    <location>
        <begin position="6"/>
        <end position="26"/>
    </location>
</feature>
<dbReference type="EMBL" id="FOMX01000007">
    <property type="protein sequence ID" value="SFD97701.1"/>
    <property type="molecule type" value="Genomic_DNA"/>
</dbReference>
<organism evidence="2 3">
    <name type="scientific">Nannocystis exedens</name>
    <dbReference type="NCBI Taxonomy" id="54"/>
    <lineage>
        <taxon>Bacteria</taxon>
        <taxon>Pseudomonadati</taxon>
        <taxon>Myxococcota</taxon>
        <taxon>Polyangia</taxon>
        <taxon>Nannocystales</taxon>
        <taxon>Nannocystaceae</taxon>
        <taxon>Nannocystis</taxon>
    </lineage>
</organism>